<evidence type="ECO:0000256" key="2">
    <source>
        <dbReference type="ARBA" id="ARBA00022729"/>
    </source>
</evidence>
<dbReference type="SUPFAM" id="SSF53850">
    <property type="entry name" value="Periplasmic binding protein-like II"/>
    <property type="match status" value="1"/>
</dbReference>
<gene>
    <name evidence="5" type="ORF">HNQ57_000714</name>
</gene>
<dbReference type="EMBL" id="JACHHW010000002">
    <property type="protein sequence ID" value="MBB5186453.1"/>
    <property type="molecule type" value="Genomic_DNA"/>
</dbReference>
<evidence type="ECO:0000313" key="6">
    <source>
        <dbReference type="Proteomes" id="UP000536640"/>
    </source>
</evidence>
<keyword evidence="2 4" id="KW-0732">Signal</keyword>
<evidence type="ECO:0000256" key="3">
    <source>
        <dbReference type="PIRSR" id="PIRSR002825-1"/>
    </source>
</evidence>
<sequence length="348" mass="37710">MMFRVAARLVAILVVVGLAACGRSTPPADSATGPELVVYSSRIEQLIKPIFDDFTKETGIRIRYVTDDAGPLLARMRAEGENSPADMLITVDAGNLWQAAELGVLEPIESAILARNVPPALRDEQGRWFGVSIRARTIVYATDRVKPDELSTYEDLANPEWSGRLCLRTAKKVYNQSLVASLIVALGQEKAEQVVAGWVDNLAVAPFASDNKVIEAIDAGQCDVGLVNTYYLARMLADNPDLPVGLFWANQQGAAPAGRGVHVNISGAGITKASKHKAEALRLLEWMSGPTAQYDFASLNQEYPVNDATAPSELIQQWGSFSADTMPMSEAGRLQGEAIKMMDRAGYR</sequence>
<comment type="similarity">
    <text evidence="1">Belongs to the bacterial solute-binding protein 1 family.</text>
</comment>
<feature type="binding site" evidence="3">
    <location>
        <position position="230"/>
    </location>
    <ligand>
        <name>Fe cation</name>
        <dbReference type="ChEBI" id="CHEBI:24875"/>
    </ligand>
</feature>
<dbReference type="AlphaFoldDB" id="A0A840R1H0"/>
<accession>A0A840R1H0</accession>
<dbReference type="Pfam" id="PF13416">
    <property type="entry name" value="SBP_bac_8"/>
    <property type="match status" value="1"/>
</dbReference>
<dbReference type="InterPro" id="IPR026045">
    <property type="entry name" value="Ferric-bd"/>
</dbReference>
<name>A0A840R1H0_9GAMM</name>
<keyword evidence="6" id="KW-1185">Reference proteome</keyword>
<proteinExistence type="inferred from homology"/>
<evidence type="ECO:0000256" key="1">
    <source>
        <dbReference type="ARBA" id="ARBA00008520"/>
    </source>
</evidence>
<organism evidence="5 6">
    <name type="scientific">Zhongshania antarctica</name>
    <dbReference type="NCBI Taxonomy" id="641702"/>
    <lineage>
        <taxon>Bacteria</taxon>
        <taxon>Pseudomonadati</taxon>
        <taxon>Pseudomonadota</taxon>
        <taxon>Gammaproteobacteria</taxon>
        <taxon>Cellvibrionales</taxon>
        <taxon>Spongiibacteraceae</taxon>
        <taxon>Zhongshania</taxon>
    </lineage>
</organism>
<feature type="signal peptide" evidence="4">
    <location>
        <begin position="1"/>
        <end position="19"/>
    </location>
</feature>
<dbReference type="PANTHER" id="PTHR30006">
    <property type="entry name" value="THIAMINE-BINDING PERIPLASMIC PROTEIN-RELATED"/>
    <property type="match status" value="1"/>
</dbReference>
<dbReference type="GO" id="GO:0030288">
    <property type="term" value="C:outer membrane-bounded periplasmic space"/>
    <property type="evidence" value="ECO:0007669"/>
    <property type="project" value="TreeGrafter"/>
</dbReference>
<evidence type="ECO:0000313" key="5">
    <source>
        <dbReference type="EMBL" id="MBB5186453.1"/>
    </source>
</evidence>
<reference evidence="5 6" key="1">
    <citation type="submission" date="2020-08" db="EMBL/GenBank/DDBJ databases">
        <title>Genomic Encyclopedia of Type Strains, Phase IV (KMG-IV): sequencing the most valuable type-strain genomes for metagenomic binning, comparative biology and taxonomic classification.</title>
        <authorList>
            <person name="Goeker M."/>
        </authorList>
    </citation>
    <scope>NUCLEOTIDE SEQUENCE [LARGE SCALE GENOMIC DNA]</scope>
    <source>
        <strain evidence="5 6">DSM 25701</strain>
    </source>
</reference>
<dbReference type="RefSeq" id="WP_226968231.1">
    <property type="nucleotide sequence ID" value="NZ_JACHHW010000002.1"/>
</dbReference>
<dbReference type="InterPro" id="IPR006059">
    <property type="entry name" value="SBP"/>
</dbReference>
<dbReference type="PIRSF" id="PIRSF002825">
    <property type="entry name" value="CfbpA"/>
    <property type="match status" value="1"/>
</dbReference>
<dbReference type="GO" id="GO:0046872">
    <property type="term" value="F:metal ion binding"/>
    <property type="evidence" value="ECO:0007669"/>
    <property type="project" value="UniProtKB-KW"/>
</dbReference>
<dbReference type="Gene3D" id="3.40.190.10">
    <property type="entry name" value="Periplasmic binding protein-like II"/>
    <property type="match status" value="2"/>
</dbReference>
<dbReference type="Proteomes" id="UP000536640">
    <property type="component" value="Unassembled WGS sequence"/>
</dbReference>
<comment type="caution">
    <text evidence="5">The sequence shown here is derived from an EMBL/GenBank/DDBJ whole genome shotgun (WGS) entry which is preliminary data.</text>
</comment>
<keyword evidence="3" id="KW-0408">Iron</keyword>
<protein>
    <submittedName>
        <fullName evidence="5">Iron(III) transport system substrate-binding protein</fullName>
    </submittedName>
</protein>
<keyword evidence="3" id="KW-0479">Metal-binding</keyword>
<feature type="binding site" evidence="3">
    <location>
        <position position="231"/>
    </location>
    <ligand>
        <name>Fe cation</name>
        <dbReference type="ChEBI" id="CHEBI:24875"/>
    </ligand>
</feature>
<dbReference type="PANTHER" id="PTHR30006:SF15">
    <property type="entry name" value="IRON-UTILIZATION PERIPLASMIC PROTEIN"/>
    <property type="match status" value="1"/>
</dbReference>
<dbReference type="PROSITE" id="PS51257">
    <property type="entry name" value="PROKAR_LIPOPROTEIN"/>
    <property type="match status" value="1"/>
</dbReference>
<evidence type="ECO:0000256" key="4">
    <source>
        <dbReference type="SAM" id="SignalP"/>
    </source>
</evidence>
<feature type="chain" id="PRO_5033021222" evidence="4">
    <location>
        <begin position="20"/>
        <end position="348"/>
    </location>
</feature>